<proteinExistence type="predicted"/>
<dbReference type="InterPro" id="IPR050312">
    <property type="entry name" value="IolE/XylAMocC-like"/>
</dbReference>
<evidence type="ECO:0000259" key="1">
    <source>
        <dbReference type="Pfam" id="PF01261"/>
    </source>
</evidence>
<protein>
    <recommendedName>
        <fullName evidence="1">Xylose isomerase-like TIM barrel domain-containing protein</fullName>
    </recommendedName>
</protein>
<dbReference type="PANTHER" id="PTHR12110:SF41">
    <property type="entry name" value="INOSOSE DEHYDRATASE"/>
    <property type="match status" value="1"/>
</dbReference>
<dbReference type="InterPro" id="IPR036237">
    <property type="entry name" value="Xyl_isomerase-like_sf"/>
</dbReference>
<reference evidence="2 3" key="1">
    <citation type="submission" date="2017-06" db="EMBL/GenBank/DDBJ databases">
        <title>Investigating the central metabolism of Clostridium thermosuccinogenes.</title>
        <authorList>
            <person name="Koendjbiharie J.G."/>
            <person name="van Kranenburg R."/>
        </authorList>
    </citation>
    <scope>NUCLEOTIDE SEQUENCE [LARGE SCALE GENOMIC DNA]</scope>
    <source>
        <strain evidence="2 3">DSM 5806</strain>
    </source>
</reference>
<organism evidence="2 3">
    <name type="scientific">Clostridium thermosuccinogenes</name>
    <dbReference type="NCBI Taxonomy" id="84032"/>
    <lineage>
        <taxon>Bacteria</taxon>
        <taxon>Bacillati</taxon>
        <taxon>Bacillota</taxon>
        <taxon>Clostridia</taxon>
        <taxon>Eubacteriales</taxon>
        <taxon>Clostridiaceae</taxon>
        <taxon>Clostridium</taxon>
    </lineage>
</organism>
<comment type="caution">
    <text evidence="2">The sequence shown here is derived from an EMBL/GenBank/DDBJ whole genome shotgun (WGS) entry which is preliminary data.</text>
</comment>
<gene>
    <name evidence="2" type="ORF">CDQ84_14480</name>
</gene>
<name>A0A2K2FDF3_9CLOT</name>
<dbReference type="RefSeq" id="WP_103082448.1">
    <property type="nucleotide sequence ID" value="NZ_CP021850.1"/>
</dbReference>
<dbReference type="Proteomes" id="UP000236151">
    <property type="component" value="Unassembled WGS sequence"/>
</dbReference>
<feature type="domain" description="Xylose isomerase-like TIM barrel" evidence="1">
    <location>
        <begin position="18"/>
        <end position="251"/>
    </location>
</feature>
<dbReference type="KEGG" id="cthd:CDO33_08220"/>
<sequence length="286" mass="32517">MKLGVITDEVTQDIRKAVDFAVKHGLHGLELRSVDDMSIDMVPEKRINEIKNIIESHDLEVCNISSSFFKCSMDSEKEYDDNIEKLKRLMERAHILGCSTIRGFSFFTDGSFDERIGEIIDKFQLPLEMTEKEGIQLLLEPDPSVFTTNCKKLSKLIGLLNSRHIGAVYDPGNDIYDPDFEKPYPDGFNEIQDHIRHVHVKDAKLIDGKPESVKVGTGWVPFAEIFKALHSMGYDGYVVLETHYRPKLKIPEELLKKPGGSLFSYNGDLASEESMVELKKMLADYL</sequence>
<dbReference type="InterPro" id="IPR013022">
    <property type="entry name" value="Xyl_isomerase-like_TIM-brl"/>
</dbReference>
<accession>A0A2K2FDF3</accession>
<keyword evidence="3" id="KW-1185">Reference proteome</keyword>
<dbReference type="AlphaFoldDB" id="A0A2K2FDF3"/>
<dbReference type="OrthoDB" id="9778383at2"/>
<dbReference type="PANTHER" id="PTHR12110">
    <property type="entry name" value="HYDROXYPYRUVATE ISOMERASE"/>
    <property type="match status" value="1"/>
</dbReference>
<dbReference type="Pfam" id="PF01261">
    <property type="entry name" value="AP_endonuc_2"/>
    <property type="match status" value="1"/>
</dbReference>
<dbReference type="Gene3D" id="3.20.20.150">
    <property type="entry name" value="Divalent-metal-dependent TIM barrel enzymes"/>
    <property type="match status" value="1"/>
</dbReference>
<evidence type="ECO:0000313" key="2">
    <source>
        <dbReference type="EMBL" id="PNT96808.1"/>
    </source>
</evidence>
<evidence type="ECO:0000313" key="3">
    <source>
        <dbReference type="Proteomes" id="UP000236151"/>
    </source>
</evidence>
<dbReference type="EMBL" id="NIOJ01000044">
    <property type="protein sequence ID" value="PNT96808.1"/>
    <property type="molecule type" value="Genomic_DNA"/>
</dbReference>
<dbReference type="SUPFAM" id="SSF51658">
    <property type="entry name" value="Xylose isomerase-like"/>
    <property type="match status" value="1"/>
</dbReference>